<dbReference type="PANTHER" id="PTHR30050:SF2">
    <property type="entry name" value="CHROMOSOMAL REPLICATION INITIATOR PROTEIN DNAA"/>
    <property type="match status" value="1"/>
</dbReference>
<comment type="similarity">
    <text evidence="1 8 11">Belongs to the DnaA family.</text>
</comment>
<comment type="subunit">
    <text evidence="8">Oligomerizes as a right-handed, spiral filament on DNA at oriC.</text>
</comment>
<keyword evidence="3 8" id="KW-0235">DNA replication</keyword>
<dbReference type="GO" id="GO:0005737">
    <property type="term" value="C:cytoplasm"/>
    <property type="evidence" value="ECO:0007669"/>
    <property type="project" value="UniProtKB-SubCell"/>
</dbReference>
<dbReference type="PRINTS" id="PR00051">
    <property type="entry name" value="DNAA"/>
</dbReference>
<dbReference type="EMBL" id="MFFM01000034">
    <property type="protein sequence ID" value="OGF12110.1"/>
    <property type="molecule type" value="Genomic_DNA"/>
</dbReference>
<evidence type="ECO:0000256" key="10">
    <source>
        <dbReference type="RuleBase" id="RU000577"/>
    </source>
</evidence>
<feature type="region of interest" description="Domain IV, binds dsDNA" evidence="8">
    <location>
        <begin position="326"/>
        <end position="446"/>
    </location>
</feature>
<evidence type="ECO:0000256" key="7">
    <source>
        <dbReference type="ARBA" id="ARBA00023125"/>
    </source>
</evidence>
<dbReference type="CDD" id="cd00009">
    <property type="entry name" value="AAA"/>
    <property type="match status" value="1"/>
</dbReference>
<keyword evidence="7 8" id="KW-0238">DNA-binding</keyword>
<dbReference type="SUPFAM" id="SSF52540">
    <property type="entry name" value="P-loop containing nucleoside triphosphate hydrolases"/>
    <property type="match status" value="1"/>
</dbReference>
<evidence type="ECO:0000256" key="11">
    <source>
        <dbReference type="RuleBase" id="RU004227"/>
    </source>
</evidence>
<comment type="caution">
    <text evidence="14">The sequence shown here is derived from an EMBL/GenBank/DDBJ whole genome shotgun (WGS) entry which is preliminary data.</text>
</comment>
<dbReference type="InterPro" id="IPR010921">
    <property type="entry name" value="Trp_repressor/repl_initiator"/>
</dbReference>
<keyword evidence="5 8" id="KW-0067">ATP-binding</keyword>
<dbReference type="InterPro" id="IPR001957">
    <property type="entry name" value="Chromosome_initiator_DnaA"/>
</dbReference>
<comment type="subcellular location">
    <subcellularLocation>
        <location evidence="8">Cytoplasm</location>
    </subcellularLocation>
</comment>
<evidence type="ECO:0000259" key="12">
    <source>
        <dbReference type="SMART" id="SM00382"/>
    </source>
</evidence>
<dbReference type="Gene3D" id="1.10.1750.10">
    <property type="match status" value="1"/>
</dbReference>
<dbReference type="SUPFAM" id="SSF48295">
    <property type="entry name" value="TrpR-like"/>
    <property type="match status" value="1"/>
</dbReference>
<feature type="domain" description="Chromosomal replication initiator DnaA C-terminal" evidence="13">
    <location>
        <begin position="353"/>
        <end position="422"/>
    </location>
</feature>
<name>A0A1F5RCB5_9BACT</name>
<dbReference type="Pfam" id="PF11638">
    <property type="entry name" value="DnaA_N"/>
    <property type="match status" value="1"/>
</dbReference>
<dbReference type="FunFam" id="3.40.50.300:FF:000668">
    <property type="entry name" value="Chromosomal replication initiator protein DnaA"/>
    <property type="match status" value="1"/>
</dbReference>
<dbReference type="Gene3D" id="3.40.50.300">
    <property type="entry name" value="P-loop containing nucleotide triphosphate hydrolases"/>
    <property type="match status" value="1"/>
</dbReference>
<dbReference type="InterPro" id="IPR013317">
    <property type="entry name" value="DnaA_dom"/>
</dbReference>
<keyword evidence="2 8" id="KW-0963">Cytoplasm</keyword>
<keyword evidence="4 8" id="KW-0547">Nucleotide-binding</keyword>
<dbReference type="NCBIfam" id="TIGR00362">
    <property type="entry name" value="DnaA"/>
    <property type="match status" value="1"/>
</dbReference>
<dbReference type="GO" id="GO:0005524">
    <property type="term" value="F:ATP binding"/>
    <property type="evidence" value="ECO:0007669"/>
    <property type="project" value="UniProtKB-UniRule"/>
</dbReference>
<dbReference type="InterPro" id="IPR018312">
    <property type="entry name" value="Chromosome_initiator_DnaA_CS"/>
</dbReference>
<evidence type="ECO:0000256" key="9">
    <source>
        <dbReference type="NCBIfam" id="TIGR00362"/>
    </source>
</evidence>
<dbReference type="SMART" id="SM00382">
    <property type="entry name" value="AAA"/>
    <property type="match status" value="1"/>
</dbReference>
<proteinExistence type="inferred from homology"/>
<dbReference type="FunFam" id="1.10.8.60:FF:000003">
    <property type="entry name" value="Chromosomal replication initiator protein DnaA"/>
    <property type="match status" value="1"/>
</dbReference>
<evidence type="ECO:0000256" key="2">
    <source>
        <dbReference type="ARBA" id="ARBA00022490"/>
    </source>
</evidence>
<dbReference type="Pfam" id="PF00308">
    <property type="entry name" value="Bac_DnaA"/>
    <property type="match status" value="1"/>
</dbReference>
<comment type="function">
    <text evidence="8 10">Plays an essential role in the initiation and regulation of chromosomal replication. ATP-DnaA binds to the origin of replication (oriC) to initiate formation of the DNA replication initiation complex once per cell cycle. Binds the DnaA box (a 9 base pair repeat at the origin) and separates the double-stranded (ds)DNA. Forms a right-handed helical filament on oriC DNA; dsDNA binds to the exterior of the filament while single-stranded (ss)DNA is stabiized in the filament's interior. The ATP-DnaA-oriC complex binds and stabilizes one strand of the AT-rich DNA unwinding element (DUE), permitting loading of DNA polymerase. After initiation quickly degrades to an ADP-DnaA complex that is not apt for DNA replication. Binds acidic phospholipids.</text>
</comment>
<comment type="domain">
    <text evidence="8">Domain I is involved in oligomerization and binding regulators, domain II is flexibile and of varying length in different bacteria, domain III forms the AAA+ region, while domain IV binds dsDNA.</text>
</comment>
<dbReference type="PROSITE" id="PS01008">
    <property type="entry name" value="DNAA"/>
    <property type="match status" value="1"/>
</dbReference>
<dbReference type="GO" id="GO:0006270">
    <property type="term" value="P:DNA replication initiation"/>
    <property type="evidence" value="ECO:0007669"/>
    <property type="project" value="UniProtKB-UniRule"/>
</dbReference>
<evidence type="ECO:0000256" key="8">
    <source>
        <dbReference type="HAMAP-Rule" id="MF_00377"/>
    </source>
</evidence>
<dbReference type="InterPro" id="IPR038454">
    <property type="entry name" value="DnaA_N_sf"/>
</dbReference>
<feature type="binding site" evidence="8">
    <location>
        <position position="155"/>
    </location>
    <ligand>
        <name>ATP</name>
        <dbReference type="ChEBI" id="CHEBI:30616"/>
    </ligand>
</feature>
<evidence type="ECO:0000256" key="5">
    <source>
        <dbReference type="ARBA" id="ARBA00022840"/>
    </source>
</evidence>
<dbReference type="Gene3D" id="3.30.300.180">
    <property type="match status" value="1"/>
</dbReference>
<gene>
    <name evidence="8" type="primary">dnaA</name>
    <name evidence="14" type="ORF">A2024_03740</name>
</gene>
<dbReference type="AlphaFoldDB" id="A0A1F5RCB5"/>
<evidence type="ECO:0000256" key="6">
    <source>
        <dbReference type="ARBA" id="ARBA00023121"/>
    </source>
</evidence>
<feature type="domain" description="AAA+ ATPase" evidence="12">
    <location>
        <begin position="142"/>
        <end position="274"/>
    </location>
</feature>
<dbReference type="CDD" id="cd06571">
    <property type="entry name" value="Bac_DnaA_C"/>
    <property type="match status" value="1"/>
</dbReference>
<dbReference type="SMART" id="SM00760">
    <property type="entry name" value="Bac_DnaA_C"/>
    <property type="match status" value="1"/>
</dbReference>
<feature type="region of interest" description="Domain I, interacts with DnaA modulators" evidence="8">
    <location>
        <begin position="1"/>
        <end position="101"/>
    </location>
</feature>
<dbReference type="InterPro" id="IPR013159">
    <property type="entry name" value="DnaA_C"/>
</dbReference>
<organism evidence="14 15">
    <name type="scientific">Candidatus Edwardsbacteria bacterium GWF2_54_11</name>
    <dbReference type="NCBI Taxonomy" id="1817851"/>
    <lineage>
        <taxon>Bacteria</taxon>
        <taxon>Candidatus Edwardsiibacteriota</taxon>
    </lineage>
</organism>
<reference evidence="14 15" key="1">
    <citation type="journal article" date="2016" name="Nat. Commun.">
        <title>Thousands of microbial genomes shed light on interconnected biogeochemical processes in an aquifer system.</title>
        <authorList>
            <person name="Anantharaman K."/>
            <person name="Brown C.T."/>
            <person name="Hug L.A."/>
            <person name="Sharon I."/>
            <person name="Castelle C.J."/>
            <person name="Probst A.J."/>
            <person name="Thomas B.C."/>
            <person name="Singh A."/>
            <person name="Wilkins M.J."/>
            <person name="Karaoz U."/>
            <person name="Brodie E.L."/>
            <person name="Williams K.H."/>
            <person name="Hubbard S.S."/>
            <person name="Banfield J.F."/>
        </authorList>
    </citation>
    <scope>NUCLEOTIDE SEQUENCE [LARGE SCALE GENOMIC DNA]</scope>
</reference>
<evidence type="ECO:0000313" key="15">
    <source>
        <dbReference type="Proteomes" id="UP000177230"/>
    </source>
</evidence>
<dbReference type="GO" id="GO:0005886">
    <property type="term" value="C:plasma membrane"/>
    <property type="evidence" value="ECO:0007669"/>
    <property type="project" value="TreeGrafter"/>
</dbReference>
<sequence length="446" mass="50438">MNQQIQALWAQSQDRIKERIGSQSFDTWIKPLTAMTVGDDSLTLKVPNHFFVEWLGQHYLNMMKEVVSDIFHKPLSIVLVPPVGETQAAARQKPDRTEFVPAHPTSDSGLRERYIFDTFVIGKSNEFAYATAFATAQDPGKLYNPLFIYGGVGLGKTHLMQAIGHFTKSKRPKARVLYIPAENLMNELVYAIQNRKMLEFKNRYRSLDILLLDDVQFLSEKSGLQEEIFHTFNSLYDARKQIVLTSDRPPKDISHLEERLVSRFQSGLVADIQAPDLETRAAILKKKAELDGLSIPNDVIYFIASSVKSNIRELEGSLIRVVAFSSVSDQELTVDFAREVLKNIISQKSRLISIELIQKIVANYYSIPEEALKSKRRIKKLVLPRQLAMYLSRELTAASLNDIGNRFGGKDHTTVLHAISKIKKMIASDDEITSQADRITELINGG</sequence>
<dbReference type="GO" id="GO:0003688">
    <property type="term" value="F:DNA replication origin binding"/>
    <property type="evidence" value="ECO:0007669"/>
    <property type="project" value="UniProtKB-UniRule"/>
</dbReference>
<feature type="binding site" evidence="8">
    <location>
        <position position="156"/>
    </location>
    <ligand>
        <name>ATP</name>
        <dbReference type="ChEBI" id="CHEBI:30616"/>
    </ligand>
</feature>
<accession>A0A1F5RCB5</accession>
<evidence type="ECO:0000256" key="1">
    <source>
        <dbReference type="ARBA" id="ARBA00006583"/>
    </source>
</evidence>
<dbReference type="PANTHER" id="PTHR30050">
    <property type="entry name" value="CHROMOSOMAL REPLICATION INITIATOR PROTEIN DNAA"/>
    <property type="match status" value="1"/>
</dbReference>
<dbReference type="Gene3D" id="1.10.8.60">
    <property type="match status" value="1"/>
</dbReference>
<dbReference type="InterPro" id="IPR024633">
    <property type="entry name" value="DnaA_N_dom"/>
</dbReference>
<feature type="binding site" evidence="8">
    <location>
        <position position="157"/>
    </location>
    <ligand>
        <name>ATP</name>
        <dbReference type="ChEBI" id="CHEBI:30616"/>
    </ligand>
</feature>
<evidence type="ECO:0000256" key="4">
    <source>
        <dbReference type="ARBA" id="ARBA00022741"/>
    </source>
</evidence>
<dbReference type="GO" id="GO:0006275">
    <property type="term" value="P:regulation of DNA replication"/>
    <property type="evidence" value="ECO:0007669"/>
    <property type="project" value="UniProtKB-UniRule"/>
</dbReference>
<dbReference type="InterPro" id="IPR020591">
    <property type="entry name" value="Chromosome_initiator_DnaA-like"/>
</dbReference>
<evidence type="ECO:0000256" key="3">
    <source>
        <dbReference type="ARBA" id="ARBA00022705"/>
    </source>
</evidence>
<evidence type="ECO:0000313" key="14">
    <source>
        <dbReference type="EMBL" id="OGF12110.1"/>
    </source>
</evidence>
<dbReference type="GO" id="GO:0008289">
    <property type="term" value="F:lipid binding"/>
    <property type="evidence" value="ECO:0007669"/>
    <property type="project" value="UniProtKB-KW"/>
</dbReference>
<feature type="region of interest" description="Domain III, AAA+ region" evidence="8">
    <location>
        <begin position="109"/>
        <end position="325"/>
    </location>
</feature>
<dbReference type="HAMAP" id="MF_00377">
    <property type="entry name" value="DnaA_bact"/>
    <property type="match status" value="1"/>
</dbReference>
<comment type="caution">
    <text evidence="8">Lacks conserved residue(s) required for the propagation of feature annotation.</text>
</comment>
<protein>
    <recommendedName>
        <fullName evidence="8 9">Chromosomal replication initiator protein DnaA</fullName>
    </recommendedName>
</protein>
<dbReference type="InterPro" id="IPR003593">
    <property type="entry name" value="AAA+_ATPase"/>
</dbReference>
<feature type="binding site" evidence="8">
    <location>
        <position position="153"/>
    </location>
    <ligand>
        <name>ATP</name>
        <dbReference type="ChEBI" id="CHEBI:30616"/>
    </ligand>
</feature>
<keyword evidence="6 8" id="KW-0446">Lipid-binding</keyword>
<dbReference type="Proteomes" id="UP000177230">
    <property type="component" value="Unassembled WGS sequence"/>
</dbReference>
<dbReference type="InterPro" id="IPR027417">
    <property type="entry name" value="P-loop_NTPase"/>
</dbReference>
<evidence type="ECO:0000259" key="13">
    <source>
        <dbReference type="SMART" id="SM00760"/>
    </source>
</evidence>
<dbReference type="Pfam" id="PF08299">
    <property type="entry name" value="Bac_DnaA_C"/>
    <property type="match status" value="1"/>
</dbReference>